<keyword evidence="3" id="KW-1185">Reference proteome</keyword>
<name>A0A7Z7IK85_9MYCO</name>
<dbReference type="AlphaFoldDB" id="A0A7Z7IK85"/>
<feature type="signal peptide" evidence="1">
    <location>
        <begin position="1"/>
        <end position="25"/>
    </location>
</feature>
<keyword evidence="1" id="KW-0732">Signal</keyword>
<proteinExistence type="predicted"/>
<evidence type="ECO:0000256" key="1">
    <source>
        <dbReference type="SAM" id="SignalP"/>
    </source>
</evidence>
<feature type="chain" id="PRO_5038469504" evidence="1">
    <location>
        <begin position="26"/>
        <end position="49"/>
    </location>
</feature>
<dbReference type="Proteomes" id="UP000554965">
    <property type="component" value="Unassembled WGS sequence"/>
</dbReference>
<evidence type="ECO:0000313" key="3">
    <source>
        <dbReference type="Proteomes" id="UP000554965"/>
    </source>
</evidence>
<protein>
    <submittedName>
        <fullName evidence="2">Uncharacterized protein</fullName>
    </submittedName>
</protein>
<reference evidence="2 3" key="1">
    <citation type="submission" date="2017-10" db="EMBL/GenBank/DDBJ databases">
        <authorList>
            <consortium name="Urmite Genomes"/>
        </authorList>
    </citation>
    <scope>NUCLEOTIDE SEQUENCE [LARGE SCALE GENOMIC DNA]</scope>
    <source>
        <strain evidence="2 3">FB-527</strain>
    </source>
</reference>
<accession>A0A7Z7IK85</accession>
<gene>
    <name evidence="2" type="ORF">MSIMFB_01556</name>
</gene>
<organism evidence="2 3">
    <name type="scientific">Mycobacterium simulans</name>
    <dbReference type="NCBI Taxonomy" id="627089"/>
    <lineage>
        <taxon>Bacteria</taxon>
        <taxon>Bacillati</taxon>
        <taxon>Actinomycetota</taxon>
        <taxon>Actinomycetes</taxon>
        <taxon>Mycobacteriales</taxon>
        <taxon>Mycobacteriaceae</taxon>
        <taxon>Mycobacterium</taxon>
    </lineage>
</organism>
<sequence>MSAKKTRQTVRMVVAGLATVLALLAAGCAAQRTPNVEVPANPVPAAAVG</sequence>
<dbReference type="PROSITE" id="PS51257">
    <property type="entry name" value="PROKAR_LIPOPROTEIN"/>
    <property type="match status" value="1"/>
</dbReference>
<dbReference type="RefSeq" id="WP_186242168.1">
    <property type="nucleotide sequence ID" value="NZ_OCTY01000002.1"/>
</dbReference>
<dbReference type="EMBL" id="OCTY01000002">
    <property type="protein sequence ID" value="SOJ54059.1"/>
    <property type="molecule type" value="Genomic_DNA"/>
</dbReference>
<evidence type="ECO:0000313" key="2">
    <source>
        <dbReference type="EMBL" id="SOJ54059.1"/>
    </source>
</evidence>
<comment type="caution">
    <text evidence="2">The sequence shown here is derived from an EMBL/GenBank/DDBJ whole genome shotgun (WGS) entry which is preliminary data.</text>
</comment>